<keyword evidence="3" id="KW-1185">Reference proteome</keyword>
<dbReference type="EMBL" id="LN906597">
    <property type="protein sequence ID" value="CUT17083.1"/>
    <property type="molecule type" value="Genomic_DNA"/>
</dbReference>
<dbReference type="STRING" id="1561003.Ark11_0226"/>
<dbReference type="AlphaFoldDB" id="A0A0S4M1C3"/>
<accession>A0A0S4M1C3</accession>
<feature type="compositionally biased region" description="Polar residues" evidence="1">
    <location>
        <begin position="50"/>
        <end position="59"/>
    </location>
</feature>
<evidence type="ECO:0000313" key="2">
    <source>
        <dbReference type="EMBL" id="CUT17083.1"/>
    </source>
</evidence>
<organism evidence="2 3">
    <name type="scientific">Candidatus Ichthyocystis hellenicum</name>
    <dbReference type="NCBI Taxonomy" id="1561003"/>
    <lineage>
        <taxon>Bacteria</taxon>
        <taxon>Pseudomonadati</taxon>
        <taxon>Pseudomonadota</taxon>
        <taxon>Betaproteobacteria</taxon>
        <taxon>Burkholderiales</taxon>
        <taxon>Candidatus Ichthyocystis</taxon>
    </lineage>
</organism>
<reference evidence="3" key="1">
    <citation type="submission" date="2015-11" db="EMBL/GenBank/DDBJ databases">
        <authorList>
            <person name="Seth-Smith H.M.B."/>
        </authorList>
    </citation>
    <scope>NUCLEOTIDE SEQUENCE [LARGE SCALE GENOMIC DNA]</scope>
    <source>
        <strain evidence="3">2013Ark11</strain>
    </source>
</reference>
<dbReference type="SUPFAM" id="SSF140591">
    <property type="entry name" value="Type III secretion system domain"/>
    <property type="match status" value="1"/>
</dbReference>
<sequence length="479" mass="53301">MGPSHIGRVARTVSTQAVKFPVGGGGQQGSELAEEDRDLSGIRNEKTRRSNPVSQQAHASRTFASPKFVGNLSDIDMATASANVEELSLAASTLSKRVKSLKDRKFEVESESPEQLSETEAEKYAEVTLSDLSGIMSLSKKLSKRPKNARQLTEQQYPEDEVSQDMVLQFALNLAEGELKEAESDPNSSEEKIRDLKKIRSSLMEQLREHRVENGQAIRAKFNIASAARSFAESIKSSDLSEKDRKQLKSGIKTFQAVYSNIADSYSPDTESGVQALHEEALQNASLRSLYLMIKQRFGLENIQKGFSEVVSAISADMNSSQPSIGSANLTIMLKDFKFLAATKNVYDSCKDYTDLMKKQYKFEVSQSTMTDECVLLSTESWVTTNHYHQILVKHKVYDHGSNDKENIDRTRLAICFMNAMLSGVREVPEAMMPDGEESRLKIISEGVSVLDGLAETEELLDDDMTTVESVDFLRPEEN</sequence>
<name>A0A0S4M1C3_9BURK</name>
<feature type="region of interest" description="Disordered" evidence="1">
    <location>
        <begin position="19"/>
        <end position="59"/>
    </location>
</feature>
<evidence type="ECO:0000256" key="1">
    <source>
        <dbReference type="SAM" id="MobiDB-lite"/>
    </source>
</evidence>
<dbReference type="Proteomes" id="UP000198651">
    <property type="component" value="Chromosome I"/>
</dbReference>
<dbReference type="OrthoDB" id="9870853at2"/>
<gene>
    <name evidence="2" type="ORF">Ark11_0226</name>
</gene>
<proteinExistence type="predicted"/>
<protein>
    <submittedName>
        <fullName evidence="2">Putative coiled coil protein</fullName>
    </submittedName>
</protein>
<dbReference type="RefSeq" id="WP_092342713.1">
    <property type="nucleotide sequence ID" value="NZ_LN906597.1"/>
</dbReference>
<feature type="compositionally biased region" description="Basic and acidic residues" evidence="1">
    <location>
        <begin position="38"/>
        <end position="48"/>
    </location>
</feature>
<evidence type="ECO:0000313" key="3">
    <source>
        <dbReference type="Proteomes" id="UP000198651"/>
    </source>
</evidence>